<gene>
    <name evidence="6" type="ORF">B0J11DRAFT_536229</name>
</gene>
<dbReference type="SUPFAM" id="SSF161084">
    <property type="entry name" value="MAPEG domain-like"/>
    <property type="match status" value="1"/>
</dbReference>
<dbReference type="InterPro" id="IPR001129">
    <property type="entry name" value="Membr-assoc_MAPEG"/>
</dbReference>
<accession>A0A9P9DE77</accession>
<evidence type="ECO:0000256" key="5">
    <source>
        <dbReference type="SAM" id="Phobius"/>
    </source>
</evidence>
<dbReference type="Proteomes" id="UP000700596">
    <property type="component" value="Unassembled WGS sequence"/>
</dbReference>
<dbReference type="GO" id="GO:0016020">
    <property type="term" value="C:membrane"/>
    <property type="evidence" value="ECO:0007669"/>
    <property type="project" value="UniProtKB-SubCell"/>
</dbReference>
<dbReference type="Pfam" id="PF01124">
    <property type="entry name" value="MAPEG"/>
    <property type="match status" value="1"/>
</dbReference>
<evidence type="ECO:0000313" key="7">
    <source>
        <dbReference type="Proteomes" id="UP000700596"/>
    </source>
</evidence>
<comment type="subcellular location">
    <subcellularLocation>
        <location evidence="1">Membrane</location>
    </subcellularLocation>
</comment>
<keyword evidence="7" id="KW-1185">Reference proteome</keyword>
<name>A0A9P9DE77_9PLEO</name>
<evidence type="ECO:0000256" key="1">
    <source>
        <dbReference type="ARBA" id="ARBA00004370"/>
    </source>
</evidence>
<proteinExistence type="predicted"/>
<dbReference type="PANTHER" id="PTHR35371">
    <property type="entry name" value="INNER MEMBRANE PROTEIN"/>
    <property type="match status" value="1"/>
</dbReference>
<comment type="caution">
    <text evidence="6">The sequence shown here is derived from an EMBL/GenBank/DDBJ whole genome shotgun (WGS) entry which is preliminary data.</text>
</comment>
<dbReference type="Gene3D" id="1.20.120.550">
    <property type="entry name" value="Membrane associated eicosanoid/glutathione metabolism-like domain"/>
    <property type="match status" value="1"/>
</dbReference>
<protein>
    <submittedName>
        <fullName evidence="6">Uncharacterized protein</fullName>
    </submittedName>
</protein>
<keyword evidence="2 5" id="KW-0812">Transmembrane</keyword>
<evidence type="ECO:0000256" key="4">
    <source>
        <dbReference type="ARBA" id="ARBA00023136"/>
    </source>
</evidence>
<keyword evidence="3 5" id="KW-1133">Transmembrane helix</keyword>
<organism evidence="6 7">
    <name type="scientific">Dendryphion nanum</name>
    <dbReference type="NCBI Taxonomy" id="256645"/>
    <lineage>
        <taxon>Eukaryota</taxon>
        <taxon>Fungi</taxon>
        <taxon>Dikarya</taxon>
        <taxon>Ascomycota</taxon>
        <taxon>Pezizomycotina</taxon>
        <taxon>Dothideomycetes</taxon>
        <taxon>Pleosporomycetidae</taxon>
        <taxon>Pleosporales</taxon>
        <taxon>Torulaceae</taxon>
        <taxon>Dendryphion</taxon>
    </lineage>
</organism>
<dbReference type="EMBL" id="JAGMWT010000013">
    <property type="protein sequence ID" value="KAH7117549.1"/>
    <property type="molecule type" value="Genomic_DNA"/>
</dbReference>
<evidence type="ECO:0000313" key="6">
    <source>
        <dbReference type="EMBL" id="KAH7117549.1"/>
    </source>
</evidence>
<dbReference type="InterPro" id="IPR023352">
    <property type="entry name" value="MAPEG-like_dom_sf"/>
</dbReference>
<reference evidence="6" key="1">
    <citation type="journal article" date="2021" name="Nat. Commun.">
        <title>Genetic determinants of endophytism in the Arabidopsis root mycobiome.</title>
        <authorList>
            <person name="Mesny F."/>
            <person name="Miyauchi S."/>
            <person name="Thiergart T."/>
            <person name="Pickel B."/>
            <person name="Atanasova L."/>
            <person name="Karlsson M."/>
            <person name="Huettel B."/>
            <person name="Barry K.W."/>
            <person name="Haridas S."/>
            <person name="Chen C."/>
            <person name="Bauer D."/>
            <person name="Andreopoulos W."/>
            <person name="Pangilinan J."/>
            <person name="LaButti K."/>
            <person name="Riley R."/>
            <person name="Lipzen A."/>
            <person name="Clum A."/>
            <person name="Drula E."/>
            <person name="Henrissat B."/>
            <person name="Kohler A."/>
            <person name="Grigoriev I.V."/>
            <person name="Martin F.M."/>
            <person name="Hacquard S."/>
        </authorList>
    </citation>
    <scope>NUCLEOTIDE SEQUENCE</scope>
    <source>
        <strain evidence="6">MPI-CAGE-CH-0243</strain>
    </source>
</reference>
<dbReference type="OrthoDB" id="2122304at2759"/>
<feature type="transmembrane region" description="Helical" evidence="5">
    <location>
        <begin position="114"/>
        <end position="131"/>
    </location>
</feature>
<sequence length="167" mass="18350">MASLATALGLRGSNPPSLAGAYLIFHFMWAYGITSSRTLKQIYGLDHNVSPREDLAKYGSAAVSSGKITQRQLDMLKRNESAHANSYENFPVFVGAILWAHVAGLDNVQINGSALVYTVIRIVYVAVYILVDTPKLSQLRGVCWWIGNVTCLRLFWQGMLAINASKS</sequence>
<evidence type="ECO:0000256" key="3">
    <source>
        <dbReference type="ARBA" id="ARBA00022989"/>
    </source>
</evidence>
<dbReference type="PANTHER" id="PTHR35371:SF2">
    <property type="entry name" value="MAPEG FAMILY PROTEIN"/>
    <property type="match status" value="1"/>
</dbReference>
<dbReference type="AlphaFoldDB" id="A0A9P9DE77"/>
<keyword evidence="4 5" id="KW-0472">Membrane</keyword>
<evidence type="ECO:0000256" key="2">
    <source>
        <dbReference type="ARBA" id="ARBA00022692"/>
    </source>
</evidence>